<keyword evidence="1 6" id="KW-0489">Methyltransferase</keyword>
<feature type="compositionally biased region" description="Polar residues" evidence="7">
    <location>
        <begin position="1"/>
        <end position="14"/>
    </location>
</feature>
<dbReference type="EMBL" id="HBUF01051136">
    <property type="protein sequence ID" value="CAG6621848.1"/>
    <property type="molecule type" value="Transcribed_RNA"/>
</dbReference>
<dbReference type="PANTHER" id="PTHR45904:SF2">
    <property type="entry name" value="TRNA (URACIL-5-)-METHYLTRANSFERASE HOMOLOG A"/>
    <property type="match status" value="1"/>
</dbReference>
<dbReference type="InterPro" id="IPR029063">
    <property type="entry name" value="SAM-dependent_MTases_sf"/>
</dbReference>
<dbReference type="EMBL" id="HBUF01051134">
    <property type="protein sequence ID" value="CAG6621846.1"/>
    <property type="molecule type" value="Transcribed_RNA"/>
</dbReference>
<dbReference type="InterPro" id="IPR010280">
    <property type="entry name" value="U5_MeTrfase_fam"/>
</dbReference>
<evidence type="ECO:0000256" key="3">
    <source>
        <dbReference type="ARBA" id="ARBA00022691"/>
    </source>
</evidence>
<evidence type="ECO:0000256" key="5">
    <source>
        <dbReference type="ARBA" id="ARBA00047278"/>
    </source>
</evidence>
<feature type="binding site" evidence="6">
    <location>
        <position position="335"/>
    </location>
    <ligand>
        <name>S-adenosyl-L-methionine</name>
        <dbReference type="ChEBI" id="CHEBI:59789"/>
    </ligand>
</feature>
<evidence type="ECO:0000256" key="1">
    <source>
        <dbReference type="ARBA" id="ARBA00022603"/>
    </source>
</evidence>
<dbReference type="Pfam" id="PF13847">
    <property type="entry name" value="Methyltransf_31"/>
    <property type="match status" value="1"/>
</dbReference>
<dbReference type="InterPro" id="IPR025714">
    <property type="entry name" value="Methyltranfer_dom"/>
</dbReference>
<dbReference type="EMBL" id="HBUF01247249">
    <property type="protein sequence ID" value="CAG6678845.1"/>
    <property type="molecule type" value="Transcribed_RNA"/>
</dbReference>
<feature type="domain" description="Methyltransferase" evidence="8">
    <location>
        <begin position="305"/>
        <end position="365"/>
    </location>
</feature>
<dbReference type="GO" id="GO:0032259">
    <property type="term" value="P:methylation"/>
    <property type="evidence" value="ECO:0007669"/>
    <property type="project" value="UniProtKB-KW"/>
</dbReference>
<dbReference type="PROSITE" id="PS51687">
    <property type="entry name" value="SAM_MT_RNA_M5U"/>
    <property type="match status" value="1"/>
</dbReference>
<dbReference type="EMBL" id="HBUF01562360">
    <property type="protein sequence ID" value="CAG6762962.1"/>
    <property type="molecule type" value="Transcribed_RNA"/>
</dbReference>
<evidence type="ECO:0000256" key="6">
    <source>
        <dbReference type="PROSITE-ProRule" id="PRU01024"/>
    </source>
</evidence>
<dbReference type="PANTHER" id="PTHR45904">
    <property type="entry name" value="TRNA (URACIL-5-)-METHYLTRANSFERASE"/>
    <property type="match status" value="1"/>
</dbReference>
<evidence type="ECO:0000256" key="7">
    <source>
        <dbReference type="SAM" id="MobiDB-lite"/>
    </source>
</evidence>
<proteinExistence type="inferred from homology"/>
<keyword evidence="3 6" id="KW-0949">S-adenosyl-L-methionine</keyword>
<accession>A0A8D8Q1D5</accession>
<feature type="binding site" evidence="6">
    <location>
        <position position="385"/>
    </location>
    <ligand>
        <name>S-adenosyl-L-methionine</name>
        <dbReference type="ChEBI" id="CHEBI:59789"/>
    </ligand>
</feature>
<protein>
    <recommendedName>
        <fullName evidence="4">tRNA (uracil(54)-C(5))-methyltransferase</fullName>
        <ecNumber evidence="4">2.1.1.35</ecNumber>
    </recommendedName>
</protein>
<evidence type="ECO:0000259" key="8">
    <source>
        <dbReference type="Pfam" id="PF13847"/>
    </source>
</evidence>
<comment type="catalytic activity">
    <reaction evidence="5">
        <text>uridine(54) in tRNA + S-adenosyl-L-methionine = 5-methyluridine(54) in tRNA + S-adenosyl-L-homocysteine + H(+)</text>
        <dbReference type="Rhea" id="RHEA:42712"/>
        <dbReference type="Rhea" id="RHEA-COMP:10167"/>
        <dbReference type="Rhea" id="RHEA-COMP:10193"/>
        <dbReference type="ChEBI" id="CHEBI:15378"/>
        <dbReference type="ChEBI" id="CHEBI:57856"/>
        <dbReference type="ChEBI" id="CHEBI:59789"/>
        <dbReference type="ChEBI" id="CHEBI:65315"/>
        <dbReference type="ChEBI" id="CHEBI:74447"/>
        <dbReference type="EC" id="2.1.1.35"/>
    </reaction>
    <physiologicalReaction direction="left-to-right" evidence="5">
        <dbReference type="Rhea" id="RHEA:42713"/>
    </physiologicalReaction>
</comment>
<dbReference type="EMBL" id="HBUF01247246">
    <property type="protein sequence ID" value="CAG6678841.1"/>
    <property type="molecule type" value="Transcribed_RNA"/>
</dbReference>
<dbReference type="EMBL" id="HBUF01051135">
    <property type="protein sequence ID" value="CAG6621847.1"/>
    <property type="molecule type" value="Transcribed_RNA"/>
</dbReference>
<dbReference type="EC" id="2.1.1.35" evidence="4"/>
<dbReference type="GO" id="GO:0006396">
    <property type="term" value="P:RNA processing"/>
    <property type="evidence" value="ECO:0007669"/>
    <property type="project" value="InterPro"/>
</dbReference>
<feature type="region of interest" description="Disordered" evidence="7">
    <location>
        <begin position="545"/>
        <end position="583"/>
    </location>
</feature>
<dbReference type="Gene3D" id="2.40.50.1070">
    <property type="match status" value="1"/>
</dbReference>
<dbReference type="EMBL" id="HBUF01247248">
    <property type="protein sequence ID" value="CAG6678844.1"/>
    <property type="molecule type" value="Transcribed_RNA"/>
</dbReference>
<dbReference type="SUPFAM" id="SSF53335">
    <property type="entry name" value="S-adenosyl-L-methionine-dependent methyltransferases"/>
    <property type="match status" value="1"/>
</dbReference>
<sequence length="583" mass="64222">MADTDMSNGGATDSSLKRKNSNADEMEVEDGVDLKKVKQEEGVESKTLKFLAYKDLPYEEQLKKKVDEVEQCFKTFHGSFPKQYPELGDWYRNQLLKWFRIEEIRPSPKQEGYRNKCELTIGFNPEIGKLGAGVRTSHLETERVEISTTDESYIHLPKPMIELSQEFSKFLEPWNDESAGKCPYLYLYIRANSKEELMVMVIVQSETDESEEFAGYKDCVVKFCTEDCAESVRPLIKSIYLQARPAGSTKKSFELPFSHAWGEHHLTEELLDTTMLVTPSLFFNINTYAAEIVYKNVVELADCRKKKTLVIDLFCGCGVLSMIMAKKARHVIAIDPSKWNIKQAKTMAAHNNIKNIQFVIGKPDEALSTAWSNILQAEEVVLIIDPPSNSKPRFYIDIIGDMNNLSKVIYLNSNSKSNVVKNLMSLTEAALLPARVVPVDIAPHTVRLEMVVVCKKFDAYQISRPLGPCEDESFAGPPAGWGQGAWGSGGGGGGGGYGSFGSPDLEEIERRAFAMGLAKGAGFGGSGGGGGGQFYDDFPNGPARVGFGYGGGPPPRFGGGFGRSGPPPRGGRGGFRGGKRGRF</sequence>
<dbReference type="AlphaFoldDB" id="A0A8D8Q1D5"/>
<reference evidence="9" key="1">
    <citation type="submission" date="2021-05" db="EMBL/GenBank/DDBJ databases">
        <authorList>
            <person name="Alioto T."/>
            <person name="Alioto T."/>
            <person name="Gomez Garrido J."/>
        </authorList>
    </citation>
    <scope>NUCLEOTIDE SEQUENCE</scope>
</reference>
<evidence type="ECO:0000256" key="4">
    <source>
        <dbReference type="ARBA" id="ARBA00033763"/>
    </source>
</evidence>
<keyword evidence="2 6" id="KW-0808">Transferase</keyword>
<feature type="binding site" evidence="6">
    <location>
        <position position="314"/>
    </location>
    <ligand>
        <name>S-adenosyl-L-methionine</name>
        <dbReference type="ChEBI" id="CHEBI:59789"/>
    </ligand>
</feature>
<dbReference type="GO" id="GO:0003723">
    <property type="term" value="F:RNA binding"/>
    <property type="evidence" value="ECO:0007669"/>
    <property type="project" value="TreeGrafter"/>
</dbReference>
<evidence type="ECO:0000313" key="9">
    <source>
        <dbReference type="EMBL" id="CAG6621846.1"/>
    </source>
</evidence>
<name>A0A8D8Q1D5_9HEMI</name>
<dbReference type="Gene3D" id="3.40.50.150">
    <property type="entry name" value="Vaccinia Virus protein VP39"/>
    <property type="match status" value="1"/>
</dbReference>
<dbReference type="EMBL" id="HBUF01562358">
    <property type="protein sequence ID" value="CAG6762957.1"/>
    <property type="molecule type" value="Transcribed_RNA"/>
</dbReference>
<comment type="similarity">
    <text evidence="6">Belongs to the class I-like SAM-binding methyltransferase superfamily. RNA M5U methyltransferase family.</text>
</comment>
<feature type="region of interest" description="Disordered" evidence="7">
    <location>
        <begin position="1"/>
        <end position="31"/>
    </location>
</feature>
<feature type="compositionally biased region" description="Gly residues" evidence="7">
    <location>
        <begin position="547"/>
        <end position="563"/>
    </location>
</feature>
<dbReference type="InterPro" id="IPR045850">
    <property type="entry name" value="TRM2_met"/>
</dbReference>
<dbReference type="GO" id="GO:0030697">
    <property type="term" value="F:tRNA (uracil(54)-C5)-methyltransferase activity, S-adenosyl methionine-dependent"/>
    <property type="evidence" value="ECO:0007669"/>
    <property type="project" value="UniProtKB-EC"/>
</dbReference>
<dbReference type="CDD" id="cd02440">
    <property type="entry name" value="AdoMet_MTases"/>
    <property type="match status" value="1"/>
</dbReference>
<organism evidence="9">
    <name type="scientific">Cacopsylla melanoneura</name>
    <dbReference type="NCBI Taxonomy" id="428564"/>
    <lineage>
        <taxon>Eukaryota</taxon>
        <taxon>Metazoa</taxon>
        <taxon>Ecdysozoa</taxon>
        <taxon>Arthropoda</taxon>
        <taxon>Hexapoda</taxon>
        <taxon>Insecta</taxon>
        <taxon>Pterygota</taxon>
        <taxon>Neoptera</taxon>
        <taxon>Paraneoptera</taxon>
        <taxon>Hemiptera</taxon>
        <taxon>Sternorrhyncha</taxon>
        <taxon>Psylloidea</taxon>
        <taxon>Psyllidae</taxon>
        <taxon>Psyllinae</taxon>
        <taxon>Cacopsylla</taxon>
    </lineage>
</organism>
<evidence type="ECO:0000256" key="2">
    <source>
        <dbReference type="ARBA" id="ARBA00022679"/>
    </source>
</evidence>
<comment type="caution">
    <text evidence="6">Lacks conserved residue(s) required for the propagation of feature annotation.</text>
</comment>